<dbReference type="PATRIC" id="fig|1703775.3.peg.3486"/>
<feature type="short sequence motif" description="HXTX 1" evidence="2">
    <location>
        <begin position="40"/>
        <end position="43"/>
    </location>
</feature>
<dbReference type="GO" id="GO:0004113">
    <property type="term" value="F:2',3'-cyclic-nucleotide 3'-phosphodiesterase activity"/>
    <property type="evidence" value="ECO:0007669"/>
    <property type="project" value="InterPro"/>
</dbReference>
<sequence length="192" mass="21669">MRTFISVELPDEVKKNIAELVNELRAAGGGVKWMEAKNLHITLKFLGWVEDRKIDELTDLTTNAVSGRGSFKAKFEDLGTFPEGKSPRVVWVGTAEGGDKLCNLAKALEENLSKAGFRGEDREFRPHITIGRVKEKKVPRQARDKEVDKLKEKIRSIKEAKFGEVLVDRIYIMKSTLTPSGPIYEKVKEVKL</sequence>
<evidence type="ECO:0000313" key="3">
    <source>
        <dbReference type="EMBL" id="KPJ66122.1"/>
    </source>
</evidence>
<dbReference type="EMBL" id="LIZX01000090">
    <property type="protein sequence ID" value="KPJ66122.1"/>
    <property type="molecule type" value="Genomic_DNA"/>
</dbReference>
<comment type="caution">
    <text evidence="3">The sequence shown here is derived from an EMBL/GenBank/DDBJ whole genome shotgun (WGS) entry which is preliminary data.</text>
</comment>
<accession>A0A0S7XUJ5</accession>
<evidence type="ECO:0000313" key="4">
    <source>
        <dbReference type="Proteomes" id="UP000051861"/>
    </source>
</evidence>
<comment type="similarity">
    <text evidence="2">Belongs to the 2H phosphoesterase superfamily. ThpR family.</text>
</comment>
<dbReference type="InterPro" id="IPR004175">
    <property type="entry name" value="RNA_CPDase"/>
</dbReference>
<dbReference type="PANTHER" id="PTHR35561:SF1">
    <property type="entry name" value="RNA 2',3'-CYCLIC PHOSPHODIESTERASE"/>
    <property type="match status" value="1"/>
</dbReference>
<dbReference type="NCBIfam" id="TIGR02258">
    <property type="entry name" value="2_5_ligase"/>
    <property type="match status" value="1"/>
</dbReference>
<dbReference type="HAMAP" id="MF_01940">
    <property type="entry name" value="RNA_CPDase"/>
    <property type="match status" value="1"/>
</dbReference>
<dbReference type="AlphaFoldDB" id="A0A0S7XUJ5"/>
<evidence type="ECO:0000256" key="1">
    <source>
        <dbReference type="ARBA" id="ARBA00022801"/>
    </source>
</evidence>
<feature type="active site" description="Proton acceptor" evidence="2">
    <location>
        <position position="127"/>
    </location>
</feature>
<comment type="catalytic activity">
    <reaction evidence="2">
        <text>a 3'-end 2',3'-cyclophospho-ribonucleotide-RNA + H2O = a 3'-end 2'-phospho-ribonucleotide-RNA + H(+)</text>
        <dbReference type="Rhea" id="RHEA:11828"/>
        <dbReference type="Rhea" id="RHEA-COMP:10464"/>
        <dbReference type="Rhea" id="RHEA-COMP:17353"/>
        <dbReference type="ChEBI" id="CHEBI:15377"/>
        <dbReference type="ChEBI" id="CHEBI:15378"/>
        <dbReference type="ChEBI" id="CHEBI:83064"/>
        <dbReference type="ChEBI" id="CHEBI:173113"/>
        <dbReference type="EC" id="3.1.4.58"/>
    </reaction>
</comment>
<proteinExistence type="inferred from homology"/>
<gene>
    <name evidence="3" type="ORF">AMJ44_08900</name>
</gene>
<dbReference type="PANTHER" id="PTHR35561">
    <property type="entry name" value="RNA 2',3'-CYCLIC PHOSPHODIESTERASE"/>
    <property type="match status" value="1"/>
</dbReference>
<dbReference type="Proteomes" id="UP000051861">
    <property type="component" value="Unassembled WGS sequence"/>
</dbReference>
<dbReference type="Gene3D" id="3.90.1140.10">
    <property type="entry name" value="Cyclic phosphodiesterase"/>
    <property type="match status" value="1"/>
</dbReference>
<dbReference type="InterPro" id="IPR009097">
    <property type="entry name" value="Cyclic_Pdiesterase"/>
</dbReference>
<dbReference type="GO" id="GO:0008664">
    <property type="term" value="F:RNA 2',3'-cyclic 3'-phosphodiesterase activity"/>
    <property type="evidence" value="ECO:0007669"/>
    <property type="project" value="UniProtKB-EC"/>
</dbReference>
<protein>
    <recommendedName>
        <fullName evidence="2">RNA 2',3'-cyclic phosphodiesterase</fullName>
        <shortName evidence="2">RNA 2',3'-CPDase</shortName>
        <ecNumber evidence="2">3.1.4.58</ecNumber>
    </recommendedName>
</protein>
<organism evidence="3 4">
    <name type="scientific">candidate division WOR-1 bacterium DG_54_3</name>
    <dbReference type="NCBI Taxonomy" id="1703775"/>
    <lineage>
        <taxon>Bacteria</taxon>
        <taxon>Bacillati</taxon>
        <taxon>Saganbacteria</taxon>
    </lineage>
</organism>
<dbReference type="Pfam" id="PF13563">
    <property type="entry name" value="2_5_RNA_ligase2"/>
    <property type="match status" value="1"/>
</dbReference>
<evidence type="ECO:0000256" key="2">
    <source>
        <dbReference type="HAMAP-Rule" id="MF_01940"/>
    </source>
</evidence>
<feature type="active site" description="Proton donor" evidence="2">
    <location>
        <position position="40"/>
    </location>
</feature>
<keyword evidence="1 2" id="KW-0378">Hydrolase</keyword>
<reference evidence="3 4" key="1">
    <citation type="journal article" date="2015" name="Microbiome">
        <title>Genomic resolution of linkages in carbon, nitrogen, and sulfur cycling among widespread estuary sediment bacteria.</title>
        <authorList>
            <person name="Baker B.J."/>
            <person name="Lazar C.S."/>
            <person name="Teske A.P."/>
            <person name="Dick G.J."/>
        </authorList>
    </citation>
    <scope>NUCLEOTIDE SEQUENCE [LARGE SCALE GENOMIC DNA]</scope>
    <source>
        <strain evidence="3">DG_54_3</strain>
    </source>
</reference>
<dbReference type="SUPFAM" id="SSF55144">
    <property type="entry name" value="LigT-like"/>
    <property type="match status" value="1"/>
</dbReference>
<name>A0A0S7XUJ5_UNCSA</name>
<feature type="short sequence motif" description="HXTX 2" evidence="2">
    <location>
        <begin position="127"/>
        <end position="130"/>
    </location>
</feature>
<comment type="function">
    <text evidence="2">Hydrolyzes RNA 2',3'-cyclic phosphodiester to an RNA 2'-phosphomonoester.</text>
</comment>
<dbReference type="EC" id="3.1.4.58" evidence="2"/>